<keyword evidence="6 8" id="KW-1133">Transmembrane helix</keyword>
<feature type="transmembrane region" description="Helical" evidence="8">
    <location>
        <begin position="54"/>
        <end position="73"/>
    </location>
</feature>
<evidence type="ECO:0000256" key="7">
    <source>
        <dbReference type="ARBA" id="ARBA00023136"/>
    </source>
</evidence>
<comment type="subcellular location">
    <subcellularLocation>
        <location evidence="1">Cell membrane</location>
        <topology evidence="1">Multi-pass membrane protein</topology>
    </subcellularLocation>
</comment>
<accession>A0ABW0TRA0</accession>
<evidence type="ECO:0000256" key="2">
    <source>
        <dbReference type="ARBA" id="ARBA00008335"/>
    </source>
</evidence>
<feature type="transmembrane region" description="Helical" evidence="8">
    <location>
        <begin position="219"/>
        <end position="240"/>
    </location>
</feature>
<protein>
    <submittedName>
        <fullName evidence="10">MFS transporter</fullName>
    </submittedName>
</protein>
<evidence type="ECO:0000256" key="5">
    <source>
        <dbReference type="ARBA" id="ARBA00022692"/>
    </source>
</evidence>
<gene>
    <name evidence="10" type="ORF">ACFPRA_24390</name>
</gene>
<dbReference type="Proteomes" id="UP001596109">
    <property type="component" value="Unassembled WGS sequence"/>
</dbReference>
<dbReference type="InterPro" id="IPR036259">
    <property type="entry name" value="MFS_trans_sf"/>
</dbReference>
<evidence type="ECO:0000256" key="3">
    <source>
        <dbReference type="ARBA" id="ARBA00022448"/>
    </source>
</evidence>
<dbReference type="PROSITE" id="PS50850">
    <property type="entry name" value="MFS"/>
    <property type="match status" value="1"/>
</dbReference>
<dbReference type="EMBL" id="JBHSNO010000022">
    <property type="protein sequence ID" value="MFC5592021.1"/>
    <property type="molecule type" value="Genomic_DNA"/>
</dbReference>
<keyword evidence="11" id="KW-1185">Reference proteome</keyword>
<dbReference type="InterPro" id="IPR011701">
    <property type="entry name" value="MFS"/>
</dbReference>
<organism evidence="10 11">
    <name type="scientific">Sporosarcina soli</name>
    <dbReference type="NCBI Taxonomy" id="334736"/>
    <lineage>
        <taxon>Bacteria</taxon>
        <taxon>Bacillati</taxon>
        <taxon>Bacillota</taxon>
        <taxon>Bacilli</taxon>
        <taxon>Bacillales</taxon>
        <taxon>Caryophanaceae</taxon>
        <taxon>Sporosarcina</taxon>
    </lineage>
</organism>
<feature type="transmembrane region" description="Helical" evidence="8">
    <location>
        <begin position="111"/>
        <end position="129"/>
    </location>
</feature>
<keyword evidence="7 8" id="KW-0472">Membrane</keyword>
<comment type="similarity">
    <text evidence="2">Belongs to the major facilitator superfamily.</text>
</comment>
<dbReference type="CDD" id="cd17324">
    <property type="entry name" value="MFS_NepI_like"/>
    <property type="match status" value="1"/>
</dbReference>
<evidence type="ECO:0000256" key="4">
    <source>
        <dbReference type="ARBA" id="ARBA00022475"/>
    </source>
</evidence>
<reference evidence="11" key="1">
    <citation type="journal article" date="2019" name="Int. J. Syst. Evol. Microbiol.">
        <title>The Global Catalogue of Microorganisms (GCM) 10K type strain sequencing project: providing services to taxonomists for standard genome sequencing and annotation.</title>
        <authorList>
            <consortium name="The Broad Institute Genomics Platform"/>
            <consortium name="The Broad Institute Genome Sequencing Center for Infectious Disease"/>
            <person name="Wu L."/>
            <person name="Ma J."/>
        </authorList>
    </citation>
    <scope>NUCLEOTIDE SEQUENCE [LARGE SCALE GENOMIC DNA]</scope>
    <source>
        <strain evidence="11">CGMCC 4.1434</strain>
    </source>
</reference>
<feature type="transmembrane region" description="Helical" evidence="8">
    <location>
        <begin position="12"/>
        <end position="34"/>
    </location>
</feature>
<dbReference type="RefSeq" id="WP_381440586.1">
    <property type="nucleotide sequence ID" value="NZ_JBHSNO010000022.1"/>
</dbReference>
<dbReference type="Gene3D" id="1.20.1250.20">
    <property type="entry name" value="MFS general substrate transporter like domains"/>
    <property type="match status" value="1"/>
</dbReference>
<feature type="transmembrane region" description="Helical" evidence="8">
    <location>
        <begin position="308"/>
        <end position="331"/>
    </location>
</feature>
<feature type="transmembrane region" description="Helical" evidence="8">
    <location>
        <begin position="285"/>
        <end position="302"/>
    </location>
</feature>
<feature type="domain" description="Major facilitator superfamily (MFS) profile" evidence="9">
    <location>
        <begin position="16"/>
        <end position="395"/>
    </location>
</feature>
<evidence type="ECO:0000256" key="8">
    <source>
        <dbReference type="SAM" id="Phobius"/>
    </source>
</evidence>
<dbReference type="SUPFAM" id="SSF103473">
    <property type="entry name" value="MFS general substrate transporter"/>
    <property type="match status" value="1"/>
</dbReference>
<evidence type="ECO:0000259" key="9">
    <source>
        <dbReference type="PROSITE" id="PS50850"/>
    </source>
</evidence>
<feature type="transmembrane region" description="Helical" evidence="8">
    <location>
        <begin position="260"/>
        <end position="278"/>
    </location>
</feature>
<dbReference type="PANTHER" id="PTHR43271:SF1">
    <property type="entry name" value="INNER MEMBRANE TRANSPORT PROTEIN YNFM"/>
    <property type="match status" value="1"/>
</dbReference>
<evidence type="ECO:0000313" key="11">
    <source>
        <dbReference type="Proteomes" id="UP001596109"/>
    </source>
</evidence>
<comment type="caution">
    <text evidence="10">The sequence shown here is derived from an EMBL/GenBank/DDBJ whole genome shotgun (WGS) entry which is preliminary data.</text>
</comment>
<name>A0ABW0TRA0_9BACL</name>
<dbReference type="InterPro" id="IPR020846">
    <property type="entry name" value="MFS_dom"/>
</dbReference>
<keyword evidence="5 8" id="KW-0812">Transmembrane</keyword>
<keyword evidence="3" id="KW-0813">Transport</keyword>
<feature type="transmembrane region" description="Helical" evidence="8">
    <location>
        <begin position="136"/>
        <end position="158"/>
    </location>
</feature>
<feature type="transmembrane region" description="Helical" evidence="8">
    <location>
        <begin position="170"/>
        <end position="190"/>
    </location>
</feature>
<dbReference type="Pfam" id="PF07690">
    <property type="entry name" value="MFS_1"/>
    <property type="match status" value="1"/>
</dbReference>
<feature type="transmembrane region" description="Helical" evidence="8">
    <location>
        <begin position="343"/>
        <end position="363"/>
    </location>
</feature>
<dbReference type="PANTHER" id="PTHR43271">
    <property type="entry name" value="BLL2771 PROTEIN"/>
    <property type="match status" value="1"/>
</dbReference>
<evidence type="ECO:0000313" key="10">
    <source>
        <dbReference type="EMBL" id="MFC5592021.1"/>
    </source>
</evidence>
<sequence length="397" mass="43355">MAHEGYKIKDLQFWKIIISLGLGSIFIFASMYAVQPLLPVFTEEFDIPVAYASLSLSMTTIGLIIGLIVLGFFSDRNGRSLYIKLSLIGSLIPFLLMTLTDYFLLIIILRFIQGFALAGVPAAALAYISEEIHKQFASIATALYISSNALGGMIGRVLTGYITEQSSWESAFYVLAAGGAIVFFLLLLTLPSSRNFKPSNTSFRKDIEGFLFHLRNPSLMVAFGLGIVLQLSFTGIWTYLPFYLTTPPFLLSLETVSYTFYAYGFGVVGSPLAGWLAGKFGLSKVRVTGIFVLALGILLTMGESIVVVIIGLCFTCLGFFTAHSLTAASVSSEAQHHKGSASSLYLVSYYVGVAAGSTLLSPLWEVSGWNGIVLFTSILPIIYVGWIALKRKRWEML</sequence>
<evidence type="ECO:0000256" key="6">
    <source>
        <dbReference type="ARBA" id="ARBA00022989"/>
    </source>
</evidence>
<evidence type="ECO:0000256" key="1">
    <source>
        <dbReference type="ARBA" id="ARBA00004651"/>
    </source>
</evidence>
<feature type="transmembrane region" description="Helical" evidence="8">
    <location>
        <begin position="85"/>
        <end position="105"/>
    </location>
</feature>
<feature type="transmembrane region" description="Helical" evidence="8">
    <location>
        <begin position="369"/>
        <end position="389"/>
    </location>
</feature>
<proteinExistence type="inferred from homology"/>
<keyword evidence="4" id="KW-1003">Cell membrane</keyword>